<evidence type="ECO:0000313" key="7">
    <source>
        <dbReference type="EMBL" id="MBW3363868.1"/>
    </source>
</evidence>
<accession>A0ABS6X786</accession>
<organism evidence="7 8">
    <name type="scientific">Pontibacter populi</name>
    <dbReference type="NCBI Taxonomy" id="890055"/>
    <lineage>
        <taxon>Bacteria</taxon>
        <taxon>Pseudomonadati</taxon>
        <taxon>Bacteroidota</taxon>
        <taxon>Cytophagia</taxon>
        <taxon>Cytophagales</taxon>
        <taxon>Hymenobacteraceae</taxon>
        <taxon>Pontibacter</taxon>
    </lineage>
</organism>
<evidence type="ECO:0000256" key="5">
    <source>
        <dbReference type="SAM" id="Phobius"/>
    </source>
</evidence>
<dbReference type="InterPro" id="IPR010652">
    <property type="entry name" value="DUF1232"/>
</dbReference>
<keyword evidence="4 5" id="KW-0472">Membrane</keyword>
<evidence type="ECO:0000256" key="1">
    <source>
        <dbReference type="ARBA" id="ARBA00004127"/>
    </source>
</evidence>
<feature type="domain" description="DUF1232" evidence="6">
    <location>
        <begin position="32"/>
        <end position="67"/>
    </location>
</feature>
<dbReference type="Pfam" id="PF06803">
    <property type="entry name" value="DUF1232"/>
    <property type="match status" value="1"/>
</dbReference>
<keyword evidence="8" id="KW-1185">Reference proteome</keyword>
<dbReference type="EMBL" id="JAHWXQ010000001">
    <property type="protein sequence ID" value="MBW3363868.1"/>
    <property type="molecule type" value="Genomic_DNA"/>
</dbReference>
<proteinExistence type="predicted"/>
<gene>
    <name evidence="7" type="ORF">KYK27_02355</name>
</gene>
<evidence type="ECO:0000313" key="8">
    <source>
        <dbReference type="Proteomes" id="UP000774935"/>
    </source>
</evidence>
<evidence type="ECO:0000259" key="6">
    <source>
        <dbReference type="Pfam" id="PF06803"/>
    </source>
</evidence>
<name>A0ABS6X786_9BACT</name>
<reference evidence="7 8" key="1">
    <citation type="submission" date="2021-07" db="EMBL/GenBank/DDBJ databases">
        <authorList>
            <person name="Kim M.K."/>
        </authorList>
    </citation>
    <scope>NUCLEOTIDE SEQUENCE [LARGE SCALE GENOMIC DNA]</scope>
    <source>
        <strain evidence="7 8">HLY7-15</strain>
    </source>
</reference>
<keyword evidence="2 5" id="KW-0812">Transmembrane</keyword>
<evidence type="ECO:0000256" key="2">
    <source>
        <dbReference type="ARBA" id="ARBA00022692"/>
    </source>
</evidence>
<comment type="caution">
    <text evidence="7">The sequence shown here is derived from an EMBL/GenBank/DDBJ whole genome shotgun (WGS) entry which is preliminary data.</text>
</comment>
<protein>
    <submittedName>
        <fullName evidence="7">DUF1232 domain-containing protein</fullName>
    </submittedName>
</protein>
<sequence>MLQKWKEIVRKLKEDIYTLYLASRDPRIPFLAKVVLVLTVAYAFSPIDLIPDFIPVLGYVDDLVLLPMGIWLTIKLMPADVLDEYRQKARQMLQQPRQVNYTMAAIIVIIWLLIGYWAYQAFVSRIK</sequence>
<dbReference type="Proteomes" id="UP000774935">
    <property type="component" value="Unassembled WGS sequence"/>
</dbReference>
<comment type="subcellular location">
    <subcellularLocation>
        <location evidence="1">Endomembrane system</location>
        <topology evidence="1">Multi-pass membrane protein</topology>
    </subcellularLocation>
</comment>
<keyword evidence="3 5" id="KW-1133">Transmembrane helix</keyword>
<evidence type="ECO:0000256" key="3">
    <source>
        <dbReference type="ARBA" id="ARBA00022989"/>
    </source>
</evidence>
<feature type="transmembrane region" description="Helical" evidence="5">
    <location>
        <begin position="30"/>
        <end position="50"/>
    </location>
</feature>
<dbReference type="RefSeq" id="WP_199108450.1">
    <property type="nucleotide sequence ID" value="NZ_JAHWXQ010000001.1"/>
</dbReference>
<evidence type="ECO:0000256" key="4">
    <source>
        <dbReference type="ARBA" id="ARBA00023136"/>
    </source>
</evidence>
<feature type="transmembrane region" description="Helical" evidence="5">
    <location>
        <begin position="99"/>
        <end position="119"/>
    </location>
</feature>